<dbReference type="InterPro" id="IPR013783">
    <property type="entry name" value="Ig-like_fold"/>
</dbReference>
<accession>A0A2M7ARK1</accession>
<evidence type="ECO:0008006" key="5">
    <source>
        <dbReference type="Google" id="ProtNLM"/>
    </source>
</evidence>
<comment type="caution">
    <text evidence="3">The sequence shown here is derived from an EMBL/GenBank/DDBJ whole genome shotgun (WGS) entry which is preliminary data.</text>
</comment>
<reference evidence="4" key="1">
    <citation type="submission" date="2017-09" db="EMBL/GenBank/DDBJ databases">
        <title>Depth-based differentiation of microbial function through sediment-hosted aquifers and enrichment of novel symbionts in the deep terrestrial subsurface.</title>
        <authorList>
            <person name="Probst A.J."/>
            <person name="Ladd B."/>
            <person name="Jarett J.K."/>
            <person name="Geller-Mcgrath D.E."/>
            <person name="Sieber C.M.K."/>
            <person name="Emerson J.B."/>
            <person name="Anantharaman K."/>
            <person name="Thomas B.C."/>
            <person name="Malmstrom R."/>
            <person name="Stieglmeier M."/>
            <person name="Klingl A."/>
            <person name="Woyke T."/>
            <person name="Ryan C.M."/>
            <person name="Banfield J.F."/>
        </authorList>
    </citation>
    <scope>NUCLEOTIDE SEQUENCE [LARGE SCALE GENOMIC DNA]</scope>
</reference>
<organism evidence="3 4">
    <name type="scientific">Candidatus Shapirobacteria bacterium CG06_land_8_20_14_3_00_40_12</name>
    <dbReference type="NCBI Taxonomy" id="1974881"/>
    <lineage>
        <taxon>Bacteria</taxon>
        <taxon>Candidatus Shapironibacteriota</taxon>
    </lineage>
</organism>
<evidence type="ECO:0000256" key="1">
    <source>
        <dbReference type="SAM" id="MobiDB-lite"/>
    </source>
</evidence>
<dbReference type="EMBL" id="PEWA01000044">
    <property type="protein sequence ID" value="PIU73258.1"/>
    <property type="molecule type" value="Genomic_DNA"/>
</dbReference>
<feature type="region of interest" description="Disordered" evidence="1">
    <location>
        <begin position="233"/>
        <end position="253"/>
    </location>
</feature>
<dbReference type="AlphaFoldDB" id="A0A2M7ARK1"/>
<keyword evidence="2" id="KW-1133">Transmembrane helix</keyword>
<dbReference type="Gene3D" id="2.60.40.10">
    <property type="entry name" value="Immunoglobulins"/>
    <property type="match status" value="1"/>
</dbReference>
<proteinExistence type="predicted"/>
<dbReference type="Proteomes" id="UP000231407">
    <property type="component" value="Unassembled WGS sequence"/>
</dbReference>
<feature type="compositionally biased region" description="Low complexity" evidence="1">
    <location>
        <begin position="233"/>
        <end position="248"/>
    </location>
</feature>
<sequence>MKEKHIPSILGLLLLLAILFMGIKLSLSKTTLFSGASGSCLPTGVQITNLTHRSLDLSFTTSSPCLSLLEINSRRLPNFQESSLTHYFRVDNLNPGTDYSYSISSGGKIYHLPEYKIKTGTKPALEAPTSNLAWGKIVKADFTPSPNTIIYLSVSGALPLSAITDSGGQWHISLANSFSESKNSWFSPPPSVPEDLVVYSPDGILTQISHTTSQNDPIPDIIVGQNYLSSLSPPDSGLLPTGPSSPSDTRLEVSNPAEAENIHTLRPDIFGVGPASSQLQIKLESFPVYEDSVITARDGSWNWSPPQNLSPGTHTLTVSYQDAAGLLKTIKRSFMVEAASGSDPLSFTATPSATIRPTPTLIPTEVPTPIPTIRTSKPSTKSGVPVTGSVLPGLMLVLFSIFALILSLFYYQKNEK</sequence>
<keyword evidence="2" id="KW-0812">Transmembrane</keyword>
<keyword evidence="2" id="KW-0472">Membrane</keyword>
<evidence type="ECO:0000313" key="3">
    <source>
        <dbReference type="EMBL" id="PIU73258.1"/>
    </source>
</evidence>
<feature type="transmembrane region" description="Helical" evidence="2">
    <location>
        <begin position="390"/>
        <end position="411"/>
    </location>
</feature>
<gene>
    <name evidence="3" type="ORF">COS78_03280</name>
</gene>
<evidence type="ECO:0000313" key="4">
    <source>
        <dbReference type="Proteomes" id="UP000231407"/>
    </source>
</evidence>
<evidence type="ECO:0000256" key="2">
    <source>
        <dbReference type="SAM" id="Phobius"/>
    </source>
</evidence>
<name>A0A2M7ARK1_9BACT</name>
<protein>
    <recommendedName>
        <fullName evidence="5">Bacterial Ig-like domain-containing protein</fullName>
    </recommendedName>
</protein>